<keyword evidence="1" id="KW-1133">Transmembrane helix</keyword>
<reference evidence="2 3" key="1">
    <citation type="journal article" date="2009" name="Nature">
        <title>The Sorghum bicolor genome and the diversification of grasses.</title>
        <authorList>
            <person name="Paterson A.H."/>
            <person name="Bowers J.E."/>
            <person name="Bruggmann R."/>
            <person name="Dubchak I."/>
            <person name="Grimwood J."/>
            <person name="Gundlach H."/>
            <person name="Haberer G."/>
            <person name="Hellsten U."/>
            <person name="Mitros T."/>
            <person name="Poliakov A."/>
            <person name="Schmutz J."/>
            <person name="Spannagl M."/>
            <person name="Tang H."/>
            <person name="Wang X."/>
            <person name="Wicker T."/>
            <person name="Bharti A.K."/>
            <person name="Chapman J."/>
            <person name="Feltus F.A."/>
            <person name="Gowik U."/>
            <person name="Grigoriev I.V."/>
            <person name="Lyons E."/>
            <person name="Maher C.A."/>
            <person name="Martis M."/>
            <person name="Narechania A."/>
            <person name="Otillar R.P."/>
            <person name="Penning B.W."/>
            <person name="Salamov A.A."/>
            <person name="Wang Y."/>
            <person name="Zhang L."/>
            <person name="Carpita N.C."/>
            <person name="Freeling M."/>
            <person name="Gingle A.R."/>
            <person name="Hash C.T."/>
            <person name="Keller B."/>
            <person name="Klein P."/>
            <person name="Kresovich S."/>
            <person name="McCann M.C."/>
            <person name="Ming R."/>
            <person name="Peterson D.G."/>
            <person name="Mehboob-ur-Rahman"/>
            <person name="Ware D."/>
            <person name="Westhoff P."/>
            <person name="Mayer K.F."/>
            <person name="Messing J."/>
            <person name="Rokhsar D.S."/>
        </authorList>
    </citation>
    <scope>NUCLEOTIDE SEQUENCE [LARGE SCALE GENOMIC DNA]</scope>
    <source>
        <strain evidence="3">cv. BTx623</strain>
    </source>
</reference>
<sequence length="82" mass="9476">MKQDVSAQTFTESADYPFTCRTLHAALHHKRELRFLRPLLSYVGFFFPDIFSTVVATTRLLPILEFHGWFLVTVSNASGQWL</sequence>
<accession>A0A1Z5R5N0</accession>
<dbReference type="InParanoid" id="A0A1Z5R5N0"/>
<feature type="transmembrane region" description="Helical" evidence="1">
    <location>
        <begin position="39"/>
        <end position="61"/>
    </location>
</feature>
<keyword evidence="1" id="KW-0812">Transmembrane</keyword>
<dbReference type="EMBL" id="CM000767">
    <property type="protein sequence ID" value="OQU78869.1"/>
    <property type="molecule type" value="Genomic_DNA"/>
</dbReference>
<organism evidence="2 3">
    <name type="scientific">Sorghum bicolor</name>
    <name type="common">Sorghum</name>
    <name type="synonym">Sorghum vulgare</name>
    <dbReference type="NCBI Taxonomy" id="4558"/>
    <lineage>
        <taxon>Eukaryota</taxon>
        <taxon>Viridiplantae</taxon>
        <taxon>Streptophyta</taxon>
        <taxon>Embryophyta</taxon>
        <taxon>Tracheophyta</taxon>
        <taxon>Spermatophyta</taxon>
        <taxon>Magnoliopsida</taxon>
        <taxon>Liliopsida</taxon>
        <taxon>Poales</taxon>
        <taxon>Poaceae</taxon>
        <taxon>PACMAD clade</taxon>
        <taxon>Panicoideae</taxon>
        <taxon>Andropogonodae</taxon>
        <taxon>Andropogoneae</taxon>
        <taxon>Sorghinae</taxon>
        <taxon>Sorghum</taxon>
    </lineage>
</organism>
<keyword evidence="1" id="KW-0472">Membrane</keyword>
<dbReference type="Proteomes" id="UP000000768">
    <property type="component" value="Chromosome 8"/>
</dbReference>
<evidence type="ECO:0000313" key="3">
    <source>
        <dbReference type="Proteomes" id="UP000000768"/>
    </source>
</evidence>
<protein>
    <submittedName>
        <fullName evidence="2">Uncharacterized protein</fullName>
    </submittedName>
</protein>
<reference evidence="3" key="2">
    <citation type="journal article" date="2018" name="Plant J.">
        <title>The Sorghum bicolor reference genome: improved assembly, gene annotations, a transcriptome atlas, and signatures of genome organization.</title>
        <authorList>
            <person name="McCormick R.F."/>
            <person name="Truong S.K."/>
            <person name="Sreedasyam A."/>
            <person name="Jenkins J."/>
            <person name="Shu S."/>
            <person name="Sims D."/>
            <person name="Kennedy M."/>
            <person name="Amirebrahimi M."/>
            <person name="Weers B.D."/>
            <person name="McKinley B."/>
            <person name="Mattison A."/>
            <person name="Morishige D.T."/>
            <person name="Grimwood J."/>
            <person name="Schmutz J."/>
            <person name="Mullet J.E."/>
        </authorList>
    </citation>
    <scope>NUCLEOTIDE SEQUENCE [LARGE SCALE GENOMIC DNA]</scope>
    <source>
        <strain evidence="3">cv. BTx623</strain>
    </source>
</reference>
<gene>
    <name evidence="2" type="ORF">SORBI_3008G065050</name>
</gene>
<evidence type="ECO:0000256" key="1">
    <source>
        <dbReference type="SAM" id="Phobius"/>
    </source>
</evidence>
<keyword evidence="3" id="KW-1185">Reference proteome</keyword>
<evidence type="ECO:0000313" key="2">
    <source>
        <dbReference type="EMBL" id="OQU78869.1"/>
    </source>
</evidence>
<dbReference type="Gramene" id="OQU78869">
    <property type="protein sequence ID" value="OQU78869"/>
    <property type="gene ID" value="SORBI_3008G065050"/>
</dbReference>
<dbReference type="AlphaFoldDB" id="A0A1Z5R5N0"/>
<proteinExistence type="predicted"/>
<name>A0A1Z5R5N0_SORBI</name>